<keyword evidence="5 8" id="KW-0812">Transmembrane</keyword>
<dbReference type="PANTHER" id="PTHR33908:SF11">
    <property type="entry name" value="MEMBRANE PROTEIN"/>
    <property type="match status" value="1"/>
</dbReference>
<dbReference type="GO" id="GO:0005886">
    <property type="term" value="C:plasma membrane"/>
    <property type="evidence" value="ECO:0007669"/>
    <property type="project" value="UniProtKB-SubCell"/>
</dbReference>
<name>A0A1C5GLJ9_9ACTN</name>
<dbReference type="GO" id="GO:0009103">
    <property type="term" value="P:lipopolysaccharide biosynthetic process"/>
    <property type="evidence" value="ECO:0007669"/>
    <property type="project" value="UniProtKB-ARBA"/>
</dbReference>
<feature type="transmembrane region" description="Helical" evidence="8">
    <location>
        <begin position="36"/>
        <end position="58"/>
    </location>
</feature>
<feature type="transmembrane region" description="Helical" evidence="8">
    <location>
        <begin position="221"/>
        <end position="242"/>
    </location>
</feature>
<evidence type="ECO:0000256" key="6">
    <source>
        <dbReference type="ARBA" id="ARBA00022989"/>
    </source>
</evidence>
<feature type="transmembrane region" description="Helical" evidence="8">
    <location>
        <begin position="319"/>
        <end position="335"/>
    </location>
</feature>
<dbReference type="AlphaFoldDB" id="A0A1C5GLJ9"/>
<dbReference type="PANTHER" id="PTHR33908">
    <property type="entry name" value="MANNOSYLTRANSFERASE YKCB-RELATED"/>
    <property type="match status" value="1"/>
</dbReference>
<evidence type="ECO:0000256" key="4">
    <source>
        <dbReference type="ARBA" id="ARBA00022679"/>
    </source>
</evidence>
<protein>
    <submittedName>
        <fullName evidence="9">Mannosyltransferase</fullName>
    </submittedName>
</protein>
<dbReference type="InterPro" id="IPR050297">
    <property type="entry name" value="LipidA_mod_glycosyltrf_83"/>
</dbReference>
<keyword evidence="3 9" id="KW-0328">Glycosyltransferase</keyword>
<evidence type="ECO:0000256" key="5">
    <source>
        <dbReference type="ARBA" id="ARBA00022692"/>
    </source>
</evidence>
<keyword evidence="7 8" id="KW-0472">Membrane</keyword>
<evidence type="ECO:0000256" key="1">
    <source>
        <dbReference type="ARBA" id="ARBA00004651"/>
    </source>
</evidence>
<organism evidence="9 10">
    <name type="scientific">Micromonospora siamensis</name>
    <dbReference type="NCBI Taxonomy" id="299152"/>
    <lineage>
        <taxon>Bacteria</taxon>
        <taxon>Bacillati</taxon>
        <taxon>Actinomycetota</taxon>
        <taxon>Actinomycetes</taxon>
        <taxon>Micromonosporales</taxon>
        <taxon>Micromonosporaceae</taxon>
        <taxon>Micromonospora</taxon>
    </lineage>
</organism>
<keyword evidence="4 9" id="KW-0808">Transferase</keyword>
<dbReference type="EMBL" id="LT607751">
    <property type="protein sequence ID" value="SCG34664.1"/>
    <property type="molecule type" value="Genomic_DNA"/>
</dbReference>
<evidence type="ECO:0000313" key="9">
    <source>
        <dbReference type="EMBL" id="SCG34664.1"/>
    </source>
</evidence>
<keyword evidence="2" id="KW-1003">Cell membrane</keyword>
<reference evidence="9 10" key="1">
    <citation type="submission" date="2016-06" db="EMBL/GenBank/DDBJ databases">
        <authorList>
            <person name="Kjaerup R.B."/>
            <person name="Dalgaard T.S."/>
            <person name="Juul-Madsen H.R."/>
        </authorList>
    </citation>
    <scope>NUCLEOTIDE SEQUENCE [LARGE SCALE GENOMIC DNA]</scope>
    <source>
        <strain evidence="9 10">DSM 45097</strain>
    </source>
</reference>
<evidence type="ECO:0000313" key="10">
    <source>
        <dbReference type="Proteomes" id="UP000198210"/>
    </source>
</evidence>
<feature type="transmembrane region" description="Helical" evidence="8">
    <location>
        <begin position="291"/>
        <end position="312"/>
    </location>
</feature>
<feature type="transmembrane region" description="Helical" evidence="8">
    <location>
        <begin position="136"/>
        <end position="153"/>
    </location>
</feature>
<feature type="transmembrane region" description="Helical" evidence="8">
    <location>
        <begin position="263"/>
        <end position="285"/>
    </location>
</feature>
<comment type="subcellular location">
    <subcellularLocation>
        <location evidence="1">Cell membrane</location>
        <topology evidence="1">Multi-pass membrane protein</topology>
    </subcellularLocation>
</comment>
<gene>
    <name evidence="9" type="ORF">GA0074704_0107</name>
</gene>
<evidence type="ECO:0000256" key="2">
    <source>
        <dbReference type="ARBA" id="ARBA00022475"/>
    </source>
</evidence>
<keyword evidence="6 8" id="KW-1133">Transmembrane helix</keyword>
<feature type="transmembrane region" description="Helical" evidence="8">
    <location>
        <begin position="159"/>
        <end position="177"/>
    </location>
</feature>
<evidence type="ECO:0000256" key="8">
    <source>
        <dbReference type="SAM" id="Phobius"/>
    </source>
</evidence>
<proteinExistence type="predicted"/>
<dbReference type="Proteomes" id="UP000198210">
    <property type="component" value="Chromosome I"/>
</dbReference>
<accession>A0A1C5GLJ9</accession>
<dbReference type="GO" id="GO:0016763">
    <property type="term" value="F:pentosyltransferase activity"/>
    <property type="evidence" value="ECO:0007669"/>
    <property type="project" value="TreeGrafter"/>
</dbReference>
<evidence type="ECO:0000256" key="3">
    <source>
        <dbReference type="ARBA" id="ARBA00022676"/>
    </source>
</evidence>
<feature type="transmembrane region" description="Helical" evidence="8">
    <location>
        <begin position="186"/>
        <end position="209"/>
    </location>
</feature>
<keyword evidence="10" id="KW-1185">Reference proteome</keyword>
<sequence length="495" mass="53321">MMIRAVSRMDLTDPWGERLSRSALAAREEPRAARTVAWLVPALAMALVGGVFLTRPALWTDELATWGMTTTSWADMWPVLRYVDAVLAPYYVLMRAWAEVAGTSDLALRLPSLAAMVGAAALTGRLGSRLVGPRTGLLAGLLLVAFPSATRFAQEARPYALTVFAAVLATLLLVRLVDRPTLPRTLAYALALALLGMLHLIGLLLLVAHGWSVLAWRREALWHWLLGAALGALPAVPLIWFGSAQRSQVAYIPGLSDATFGSYGTVLFGTLAVGLLVIALSLFSLPLRHPAAVYTAWAVLPPFALAAASIWLPLFLPRYLIFTLPAWALLAGVALSRVRPALAVTALAGVLALGATAHVGLRQVDGHDEATRVVADILTERVTPGDAAVYAAAEPDGGWTTRDLVEHYVPADRRPTDPLLARPPRTDGVLLAGECAEVSRCLGKPGRVWVVRLRELDDPVQGLGAEKEKVLRSGYRTEQVWRPTGLTLALMVRNR</sequence>
<evidence type="ECO:0000256" key="7">
    <source>
        <dbReference type="ARBA" id="ARBA00023136"/>
    </source>
</evidence>